<sequence length="272" mass="29364">MQVVRAGPDVQGDQRPEVHDGQAIRVDRTLGLLGHEVVHHPQETGGEEEAYGVVAVPPLDHRVRCAGIGRIGLEQVHRQGGVVDDVQHRRDHDKGPVEPVAHVDVLGLALDDGAEEHQAVGHPHDGKQNGDRPFQLGVFLGSGVAQGQADDGADDDRLPAPEGEGGQTIGNQSRLAGALHDIVGGGKQCTSAEGEDHQVGVQWAQAAESRPGQVEIQLRPNQLRGDEHPEPHAKDPPDHRHDGELADYLIVISSRTDCCAHSKVPRFRFFYR</sequence>
<name>A0A109LHN7_PSEFL</name>
<proteinExistence type="predicted"/>
<feature type="region of interest" description="Disordered" evidence="1">
    <location>
        <begin position="222"/>
        <end position="242"/>
    </location>
</feature>
<gene>
    <name evidence="2" type="ORF">PFLmoz3_02304</name>
</gene>
<dbReference type="Proteomes" id="UP000061348">
    <property type="component" value="Unassembled WGS sequence"/>
</dbReference>
<dbReference type="EMBL" id="LCYA01000058">
    <property type="protein sequence ID" value="KWV87920.1"/>
    <property type="molecule type" value="Genomic_DNA"/>
</dbReference>
<reference evidence="2 3" key="1">
    <citation type="submission" date="2015-05" db="EMBL/GenBank/DDBJ databases">
        <title>A genomic and transcriptomic approach to investigate the blue pigment phenotype in Pseudomonas fluorescens.</title>
        <authorList>
            <person name="Andreani N.A."/>
            <person name="Cardazzo B."/>
        </authorList>
    </citation>
    <scope>NUCLEOTIDE SEQUENCE [LARGE SCALE GENOMIC DNA]</scope>
    <source>
        <strain evidence="2 3">Ps_22</strain>
    </source>
</reference>
<comment type="caution">
    <text evidence="2">The sequence shown here is derived from an EMBL/GenBank/DDBJ whole genome shotgun (WGS) entry which is preliminary data.</text>
</comment>
<dbReference type="AlphaFoldDB" id="A0A109LHN7"/>
<accession>A0A109LHN7</accession>
<organism evidence="2 3">
    <name type="scientific">Pseudomonas fluorescens</name>
    <dbReference type="NCBI Taxonomy" id="294"/>
    <lineage>
        <taxon>Bacteria</taxon>
        <taxon>Pseudomonadati</taxon>
        <taxon>Pseudomonadota</taxon>
        <taxon>Gammaproteobacteria</taxon>
        <taxon>Pseudomonadales</taxon>
        <taxon>Pseudomonadaceae</taxon>
        <taxon>Pseudomonas</taxon>
    </lineage>
</organism>
<evidence type="ECO:0000313" key="2">
    <source>
        <dbReference type="EMBL" id="KWV87920.1"/>
    </source>
</evidence>
<feature type="compositionally biased region" description="Basic and acidic residues" evidence="1">
    <location>
        <begin position="224"/>
        <end position="242"/>
    </location>
</feature>
<evidence type="ECO:0000313" key="3">
    <source>
        <dbReference type="Proteomes" id="UP000061348"/>
    </source>
</evidence>
<protein>
    <submittedName>
        <fullName evidence="2">Uncharacterized protein</fullName>
    </submittedName>
</protein>
<evidence type="ECO:0000256" key="1">
    <source>
        <dbReference type="SAM" id="MobiDB-lite"/>
    </source>
</evidence>
<feature type="compositionally biased region" description="Basic and acidic residues" evidence="1">
    <location>
        <begin position="116"/>
        <end position="130"/>
    </location>
</feature>
<feature type="region of interest" description="Disordered" evidence="1">
    <location>
        <begin position="116"/>
        <end position="171"/>
    </location>
</feature>